<gene>
    <name evidence="1" type="ORF">ABXZ36_02760</name>
</gene>
<evidence type="ECO:0000313" key="1">
    <source>
        <dbReference type="EMBL" id="MET6989563.1"/>
    </source>
</evidence>
<accession>A0ABV2SQY0</accession>
<organism evidence="1 2">
    <name type="scientific">Sediminicola arcticus</name>
    <dbReference type="NCBI Taxonomy" id="1574308"/>
    <lineage>
        <taxon>Bacteria</taxon>
        <taxon>Pseudomonadati</taxon>
        <taxon>Bacteroidota</taxon>
        <taxon>Flavobacteriia</taxon>
        <taxon>Flavobacteriales</taxon>
        <taxon>Flavobacteriaceae</taxon>
        <taxon>Sediminicola</taxon>
    </lineage>
</organism>
<evidence type="ECO:0000313" key="2">
    <source>
        <dbReference type="Proteomes" id="UP001549799"/>
    </source>
</evidence>
<proteinExistence type="predicted"/>
<reference evidence="1 2" key="1">
    <citation type="submission" date="2024-07" db="EMBL/GenBank/DDBJ databases">
        <title>The genome sequence of type strain Sediminicola arcticus GDMCC 1.2805.</title>
        <authorList>
            <person name="Liu Y."/>
        </authorList>
    </citation>
    <scope>NUCLEOTIDE SEQUENCE [LARGE SCALE GENOMIC DNA]</scope>
    <source>
        <strain evidence="1 2">GDMCC 1.2805</strain>
    </source>
</reference>
<dbReference type="RefSeq" id="WP_354613938.1">
    <property type="nucleotide sequence ID" value="NZ_JBEXAE010000001.1"/>
</dbReference>
<dbReference type="EMBL" id="JBEXAE010000001">
    <property type="protein sequence ID" value="MET6989563.1"/>
    <property type="molecule type" value="Genomic_DNA"/>
</dbReference>
<sequence>MNKTILLDNRPEAIKQLGLGLGESKLTYKEIIVEGFEKTPQALIALLKGKNKGKMITKV</sequence>
<dbReference type="Gene3D" id="3.40.50.720">
    <property type="entry name" value="NAD(P)-binding Rossmann-like Domain"/>
    <property type="match status" value="1"/>
</dbReference>
<comment type="caution">
    <text evidence="1">The sequence shown here is derived from an EMBL/GenBank/DDBJ whole genome shotgun (WGS) entry which is preliminary data.</text>
</comment>
<protein>
    <submittedName>
        <fullName evidence="1">Uncharacterized protein</fullName>
    </submittedName>
</protein>
<dbReference type="Proteomes" id="UP001549799">
    <property type="component" value="Unassembled WGS sequence"/>
</dbReference>
<dbReference type="Gene3D" id="3.90.180.10">
    <property type="entry name" value="Medium-chain alcohol dehydrogenases, catalytic domain"/>
    <property type="match status" value="1"/>
</dbReference>
<keyword evidence="2" id="KW-1185">Reference proteome</keyword>
<name>A0ABV2SQY0_9FLAO</name>